<dbReference type="EMBL" id="ACCJ01000059">
    <property type="protein sequence ID" value="EEG56544.1"/>
    <property type="molecule type" value="Genomic_DNA"/>
</dbReference>
<evidence type="ECO:0000313" key="2">
    <source>
        <dbReference type="Proteomes" id="UP000004756"/>
    </source>
</evidence>
<proteinExistence type="predicted"/>
<dbReference type="Proteomes" id="UP000004756">
    <property type="component" value="Unassembled WGS sequence"/>
</dbReference>
<protein>
    <submittedName>
        <fullName evidence="1">Uncharacterized protein</fullName>
    </submittedName>
</protein>
<organism evidence="1 2">
    <name type="scientific">[Clostridium] asparagiforme DSM 15981</name>
    <dbReference type="NCBI Taxonomy" id="518636"/>
    <lineage>
        <taxon>Bacteria</taxon>
        <taxon>Bacillati</taxon>
        <taxon>Bacillota</taxon>
        <taxon>Clostridia</taxon>
        <taxon>Lachnospirales</taxon>
        <taxon>Lachnospiraceae</taxon>
        <taxon>Enterocloster</taxon>
    </lineage>
</organism>
<dbReference type="AlphaFoldDB" id="C0CWM4"/>
<gene>
    <name evidence="1" type="ORF">CLOSTASPAR_01394</name>
</gene>
<name>C0CWM4_9FIRM</name>
<reference evidence="1 2" key="1">
    <citation type="submission" date="2009-02" db="EMBL/GenBank/DDBJ databases">
        <title>Draft genome sequence of Clostridium asparagiforme (DSM 15981).</title>
        <authorList>
            <person name="Sudarsanam P."/>
            <person name="Ley R."/>
            <person name="Guruge J."/>
            <person name="Turnbaugh P.J."/>
            <person name="Mahowald M."/>
            <person name="Liep D."/>
            <person name="Gordon J."/>
        </authorList>
    </citation>
    <scope>NUCLEOTIDE SEQUENCE [LARGE SCALE GENOMIC DNA]</scope>
    <source>
        <strain evidence="1 2">DSM 15981</strain>
    </source>
</reference>
<evidence type="ECO:0000313" key="1">
    <source>
        <dbReference type="EMBL" id="EEG56544.1"/>
    </source>
</evidence>
<dbReference type="HOGENOM" id="CLU_3181856_0_0_9"/>
<keyword evidence="2" id="KW-1185">Reference proteome</keyword>
<comment type="caution">
    <text evidence="1">The sequence shown here is derived from an EMBL/GenBank/DDBJ whole genome shotgun (WGS) entry which is preliminary data.</text>
</comment>
<accession>C0CWM4</accession>
<sequence length="46" mass="5443">MGSGWIFAVEMDMRFKSPGAKVQAETGLAKRRILWYYVWVCRWNFG</sequence>